<feature type="coiled-coil region" evidence="1">
    <location>
        <begin position="335"/>
        <end position="421"/>
    </location>
</feature>
<evidence type="ECO:0000313" key="3">
    <source>
        <dbReference type="EMBL" id="CDO54305.1"/>
    </source>
</evidence>
<organism evidence="3 4">
    <name type="scientific">Geotrichum candidum</name>
    <name type="common">Oospora lactis</name>
    <name type="synonym">Dipodascus geotrichum</name>
    <dbReference type="NCBI Taxonomy" id="1173061"/>
    <lineage>
        <taxon>Eukaryota</taxon>
        <taxon>Fungi</taxon>
        <taxon>Dikarya</taxon>
        <taxon>Ascomycota</taxon>
        <taxon>Saccharomycotina</taxon>
        <taxon>Dipodascomycetes</taxon>
        <taxon>Dipodascales</taxon>
        <taxon>Dipodascaceae</taxon>
        <taxon>Geotrichum</taxon>
    </lineage>
</organism>
<proteinExistence type="predicted"/>
<evidence type="ECO:0000313" key="4">
    <source>
        <dbReference type="Proteomes" id="UP000242525"/>
    </source>
</evidence>
<feature type="compositionally biased region" description="Polar residues" evidence="2">
    <location>
        <begin position="479"/>
        <end position="498"/>
    </location>
</feature>
<feature type="compositionally biased region" description="Low complexity" evidence="2">
    <location>
        <begin position="685"/>
        <end position="696"/>
    </location>
</feature>
<evidence type="ECO:0000256" key="1">
    <source>
        <dbReference type="SAM" id="Coils"/>
    </source>
</evidence>
<feature type="coiled-coil region" evidence="1">
    <location>
        <begin position="150"/>
        <end position="295"/>
    </location>
</feature>
<feature type="compositionally biased region" description="Polar residues" evidence="2">
    <location>
        <begin position="99"/>
        <end position="109"/>
    </location>
</feature>
<keyword evidence="1" id="KW-0175">Coiled coil</keyword>
<feature type="compositionally biased region" description="Low complexity" evidence="2">
    <location>
        <begin position="562"/>
        <end position="571"/>
    </location>
</feature>
<keyword evidence="4" id="KW-1185">Reference proteome</keyword>
<name>A0A0J9XAW6_GEOCN</name>
<dbReference type="Gene3D" id="1.20.5.1700">
    <property type="match status" value="1"/>
</dbReference>
<feature type="region of interest" description="Disordered" evidence="2">
    <location>
        <begin position="629"/>
        <end position="770"/>
    </location>
</feature>
<evidence type="ECO:0000256" key="2">
    <source>
        <dbReference type="SAM" id="MobiDB-lite"/>
    </source>
</evidence>
<sequence>MSTRRRTRSSQVTSDSEDVIIDSVEPSEKQPQVDHPRKETKKRNGPVARTPLRRRRPDPKASPLSEKSKPVRQKKVASTPIVDIPDTEEDSASKDTNESELISETTQDQPVLIRSGSRRSTITGNEISPLYSEIRKTEESVVDIKIDDMKRQHDLELLQWQAKIDRLEDQLNVNVRLLSLEKDTRESQTKALKGLLNKAKAEADSLRVELKSLRDLQTDYKQYRKTHPRKSLVAADSEEATKKDAEDLQLEFNEKRRELELKHAKEIEDLQADFAVQLTNTEQHYQHRLEEEQNKLLLESQIELEKLAKVKDKELEIFKESQERKQRRTSQFVSTVEYEKLKEEFEQLTKQVEREKVSSAVRSRFASPNAKSAAVAANDAKQLRTELAELRKELVKKSNAVDKAQVELDKLRSQIQTSKSVTETKMTLLKNKIKGLETQLARRTELRTPTGTNPLTPVAGGSGPGTRFHRLADPGTANKRGTLSATSTPIPKFSNFSTSPFLRTGGAAELKAIPGSGGSTPSGRIPHRSPVITSSRSTTPVSKLVTPSKRPTATPRSQIPRATGTAAGATGSVRKLPAPSSIMRSGARRISLFDEDDEENGLIDGSKTERRRKRKLNSIAVDIFDTDDVAKTPSKRGSAGKSSTNDENDPDHPDTPGSAFKRVKLSTPEAKQTISSAFKIRQKRGSSGTAAAGASTPVASEKKATATGASAAVTPTAAEKKAASTPARASRKPVAVTSAGKASPQAQASLKKDVSPLRTRNRVNSGSFKV</sequence>
<protein>
    <submittedName>
        <fullName evidence="3">Uncharacterized protein</fullName>
    </submittedName>
</protein>
<feature type="region of interest" description="Disordered" evidence="2">
    <location>
        <begin position="447"/>
        <end position="498"/>
    </location>
</feature>
<comment type="caution">
    <text evidence="3">The sequence shown here is derived from an EMBL/GenBank/DDBJ whole genome shotgun (WGS) entry which is preliminary data.</text>
</comment>
<dbReference type="EMBL" id="CCBN010000007">
    <property type="protein sequence ID" value="CDO54305.1"/>
    <property type="molecule type" value="Genomic_DNA"/>
</dbReference>
<feature type="region of interest" description="Disordered" evidence="2">
    <location>
        <begin position="1"/>
        <end position="110"/>
    </location>
</feature>
<feature type="compositionally biased region" description="Polar residues" evidence="2">
    <location>
        <begin position="531"/>
        <end position="541"/>
    </location>
</feature>
<reference evidence="3" key="1">
    <citation type="submission" date="2014-03" db="EMBL/GenBank/DDBJ databases">
        <authorList>
            <person name="Casaregola S."/>
        </authorList>
    </citation>
    <scope>NUCLEOTIDE SEQUENCE [LARGE SCALE GENOMIC DNA]</scope>
    <source>
        <strain evidence="3">CLIB 918</strain>
    </source>
</reference>
<accession>A0A0J9XAW6</accession>
<feature type="region of interest" description="Disordered" evidence="2">
    <location>
        <begin position="510"/>
        <end position="582"/>
    </location>
</feature>
<feature type="compositionally biased region" description="Basic and acidic residues" evidence="2">
    <location>
        <begin position="26"/>
        <end position="37"/>
    </location>
</feature>
<gene>
    <name evidence="3" type="ORF">BN980_GECA07s02551g</name>
</gene>
<dbReference type="Proteomes" id="UP000242525">
    <property type="component" value="Unassembled WGS sequence"/>
</dbReference>
<dbReference type="AlphaFoldDB" id="A0A0J9XAW6"/>